<name>A0A437A146_ARTFL</name>
<dbReference type="InterPro" id="IPR011074">
    <property type="entry name" value="CRAL/TRIO_N_dom"/>
</dbReference>
<protein>
    <recommendedName>
        <fullName evidence="1">CRAL-TRIO domain-containing protein</fullName>
    </recommendedName>
</protein>
<dbReference type="Pfam" id="PF00650">
    <property type="entry name" value="CRAL_TRIO"/>
    <property type="match status" value="1"/>
</dbReference>
<dbReference type="SUPFAM" id="SSF46938">
    <property type="entry name" value="CRAL/TRIO N-terminal domain"/>
    <property type="match status" value="1"/>
</dbReference>
<dbReference type="SMART" id="SM00516">
    <property type="entry name" value="SEC14"/>
    <property type="match status" value="1"/>
</dbReference>
<dbReference type="Pfam" id="PF03765">
    <property type="entry name" value="CRAL_TRIO_N"/>
    <property type="match status" value="1"/>
</dbReference>
<dbReference type="AlphaFoldDB" id="A0A437A146"/>
<comment type="caution">
    <text evidence="2">The sequence shown here is derived from an EMBL/GenBank/DDBJ whole genome shotgun (WGS) entry which is preliminary data.</text>
</comment>
<feature type="domain" description="CRAL-TRIO" evidence="1">
    <location>
        <begin position="148"/>
        <end position="293"/>
    </location>
</feature>
<sequence>MAVSTFGHLTSLTPEQQTKLRNLWSLLLEIFTKPSLTTRSDIINHLEIDPANQYEIDQLNTALSDQTVEHLHTAFWQFVKHENPDAVVLRFLRARSWDANKTLIMIISTLCWRRKFGVEDLLEGGELAATTNTDQGFIHQFRIGKAYLHGFDREKRPVCIISPRLHQSSDQSPESIEKLTVYTMETTRLLYQEPNDTSCMVFDMTGFSFYNMDYSAVRFIIDCLQSHYPESLGECLIHNAPWVFRGIWRVIKAWLDPAVASKIQFTYNAKDLSQFIKEAQIPKFLGGKEDWTYEYHEPSSDENSAITDRTMDELDEKRRVENIRKDIIEKYEKATARWTKEELTTDMTGAGDERGQLVEGLKQNYWVLDKFVRARTYCDRTGILGIGGKVNFSSEKY</sequence>
<dbReference type="GeneID" id="93588755"/>
<dbReference type="PANTHER" id="PTHR46590">
    <property type="entry name" value="PHOSPHATIDYLINOSITOL TRANSFER PROTEIN CSR1-RELATED"/>
    <property type="match status" value="1"/>
</dbReference>
<organism evidence="2 3">
    <name type="scientific">Arthrobotrys flagrans</name>
    <name type="common">Nematode-trapping fungus</name>
    <name type="synonym">Trichothecium flagrans</name>
    <dbReference type="NCBI Taxonomy" id="97331"/>
    <lineage>
        <taxon>Eukaryota</taxon>
        <taxon>Fungi</taxon>
        <taxon>Dikarya</taxon>
        <taxon>Ascomycota</taxon>
        <taxon>Pezizomycotina</taxon>
        <taxon>Orbiliomycetes</taxon>
        <taxon>Orbiliales</taxon>
        <taxon>Orbiliaceae</taxon>
        <taxon>Arthrobotrys</taxon>
    </lineage>
</organism>
<dbReference type="CDD" id="cd00170">
    <property type="entry name" value="SEC14"/>
    <property type="match status" value="1"/>
</dbReference>
<evidence type="ECO:0000259" key="1">
    <source>
        <dbReference type="PROSITE" id="PS50191"/>
    </source>
</evidence>
<evidence type="ECO:0000313" key="2">
    <source>
        <dbReference type="EMBL" id="RVD84716.1"/>
    </source>
</evidence>
<dbReference type="STRING" id="97331.A0A437A146"/>
<dbReference type="PANTHER" id="PTHR46590:SF1">
    <property type="entry name" value="PHOSPHATIDYLINOSITOL TRANSFER PROTEIN CSR1"/>
    <property type="match status" value="1"/>
</dbReference>
<reference evidence="2 3" key="1">
    <citation type="submission" date="2019-01" db="EMBL/GenBank/DDBJ databases">
        <title>Intercellular communication is required for trap formation in the nematode-trapping fungus Duddingtonia flagrans.</title>
        <authorList>
            <person name="Youssar L."/>
            <person name="Wernet V."/>
            <person name="Hensel N."/>
            <person name="Hildebrandt H.-G."/>
            <person name="Fischer R."/>
        </authorList>
    </citation>
    <scope>NUCLEOTIDE SEQUENCE [LARGE SCALE GENOMIC DNA]</scope>
    <source>
        <strain evidence="2 3">CBS H-5679</strain>
    </source>
</reference>
<dbReference type="Gene3D" id="3.40.525.10">
    <property type="entry name" value="CRAL-TRIO lipid binding domain"/>
    <property type="match status" value="1"/>
</dbReference>
<dbReference type="InterPro" id="IPR036273">
    <property type="entry name" value="CRAL/TRIO_N_dom_sf"/>
</dbReference>
<dbReference type="EMBL" id="SAEB01000007">
    <property type="protein sequence ID" value="RVD84716.1"/>
    <property type="molecule type" value="Genomic_DNA"/>
</dbReference>
<dbReference type="OrthoDB" id="43460at2759"/>
<keyword evidence="3" id="KW-1185">Reference proteome</keyword>
<accession>A0A437A146</accession>
<dbReference type="SUPFAM" id="SSF52087">
    <property type="entry name" value="CRAL/TRIO domain"/>
    <property type="match status" value="1"/>
</dbReference>
<dbReference type="InterPro" id="IPR036865">
    <property type="entry name" value="CRAL-TRIO_dom_sf"/>
</dbReference>
<dbReference type="InterPro" id="IPR001251">
    <property type="entry name" value="CRAL-TRIO_dom"/>
</dbReference>
<gene>
    <name evidence="2" type="ORF">DFL_006444</name>
</gene>
<evidence type="ECO:0000313" key="3">
    <source>
        <dbReference type="Proteomes" id="UP000283090"/>
    </source>
</evidence>
<dbReference type="VEuPathDB" id="FungiDB:DFL_006444"/>
<dbReference type="PROSITE" id="PS50191">
    <property type="entry name" value="CRAL_TRIO"/>
    <property type="match status" value="1"/>
</dbReference>
<dbReference type="SMART" id="SM01100">
    <property type="entry name" value="CRAL_TRIO_N"/>
    <property type="match status" value="1"/>
</dbReference>
<dbReference type="RefSeq" id="XP_067490260.1">
    <property type="nucleotide sequence ID" value="XM_067635874.1"/>
</dbReference>
<proteinExistence type="predicted"/>
<dbReference type="Proteomes" id="UP000283090">
    <property type="component" value="Unassembled WGS sequence"/>
</dbReference>
<dbReference type="InterPro" id="IPR052432">
    <property type="entry name" value="PITP/CRAL-TRIO"/>
</dbReference>